<evidence type="ECO:0000313" key="3">
    <source>
        <dbReference type="Proteomes" id="UP000540568"/>
    </source>
</evidence>
<comment type="caution">
    <text evidence="2">The sequence shown here is derived from an EMBL/GenBank/DDBJ whole genome shotgun (WGS) entry which is preliminary data.</text>
</comment>
<dbReference type="Gene3D" id="3.90.1200.10">
    <property type="match status" value="1"/>
</dbReference>
<dbReference type="AlphaFoldDB" id="A0A7W3PFR2"/>
<protein>
    <recommendedName>
        <fullName evidence="1">Aminoglycoside phosphotransferase domain-containing protein</fullName>
    </recommendedName>
</protein>
<sequence>MNAPGLPDAETIETVLTSRDGPWYPGARVLSVRDLSQGLSRAAVLRVCVAVPHAEPAAWIVKVPRWGQPSLLDSRDADLDDREARFFRSGLPGLLPRGVTTPPHVMVVSHNGLDWIIMRDVDAVLQQSWTPASATAVAERAALLHVPGDMEPGVLDAPWLERAGHSAYAHHVGAGHDNLELLSGDPRLRNLFTPEQVDALHAGLDAAPELADRAAELPTTLVHGDLTPRNAALGADGSLLLIDWEHVGVGPVGYDLGTFVSMYRAFGGRGELDEPAVLEVYADAVSTLAGTNLRAAAALGFAVAHLTWGLHLRLGPGLTAVRQGLNRDAPAKLAAHLVDIRSGCLRALSWAPVTEAVTAGR</sequence>
<dbReference type="Pfam" id="PF01636">
    <property type="entry name" value="APH"/>
    <property type="match status" value="1"/>
</dbReference>
<dbReference type="RefSeq" id="WP_182619338.1">
    <property type="nucleotide sequence ID" value="NZ_BAAATF010000010.1"/>
</dbReference>
<dbReference type="Proteomes" id="UP000540568">
    <property type="component" value="Unassembled WGS sequence"/>
</dbReference>
<dbReference type="InterPro" id="IPR011009">
    <property type="entry name" value="Kinase-like_dom_sf"/>
</dbReference>
<evidence type="ECO:0000313" key="2">
    <source>
        <dbReference type="EMBL" id="MBA8810193.1"/>
    </source>
</evidence>
<accession>A0A7W3PFR2</accession>
<keyword evidence="3" id="KW-1185">Reference proteome</keyword>
<dbReference type="InterPro" id="IPR002575">
    <property type="entry name" value="Aminoglycoside_PTrfase"/>
</dbReference>
<dbReference type="SUPFAM" id="SSF56112">
    <property type="entry name" value="Protein kinase-like (PK-like)"/>
    <property type="match status" value="1"/>
</dbReference>
<gene>
    <name evidence="2" type="ORF">FHX71_004169</name>
</gene>
<dbReference type="EMBL" id="JACGWV010000002">
    <property type="protein sequence ID" value="MBA8810193.1"/>
    <property type="molecule type" value="Genomic_DNA"/>
</dbReference>
<name>A0A7W3PFR2_9MICO</name>
<proteinExistence type="predicted"/>
<evidence type="ECO:0000259" key="1">
    <source>
        <dbReference type="Pfam" id="PF01636"/>
    </source>
</evidence>
<organism evidence="2 3">
    <name type="scientific">Promicromonospora sukumoe</name>
    <dbReference type="NCBI Taxonomy" id="88382"/>
    <lineage>
        <taxon>Bacteria</taxon>
        <taxon>Bacillati</taxon>
        <taxon>Actinomycetota</taxon>
        <taxon>Actinomycetes</taxon>
        <taxon>Micrococcales</taxon>
        <taxon>Promicromonosporaceae</taxon>
        <taxon>Promicromonospora</taxon>
    </lineage>
</organism>
<reference evidence="2 3" key="1">
    <citation type="submission" date="2020-07" db="EMBL/GenBank/DDBJ databases">
        <title>Sequencing the genomes of 1000 actinobacteria strains.</title>
        <authorList>
            <person name="Klenk H.-P."/>
        </authorList>
    </citation>
    <scope>NUCLEOTIDE SEQUENCE [LARGE SCALE GENOMIC DNA]</scope>
    <source>
        <strain evidence="2 3">DSM 44121</strain>
    </source>
</reference>
<feature type="domain" description="Aminoglycoside phosphotransferase" evidence="1">
    <location>
        <begin position="204"/>
        <end position="267"/>
    </location>
</feature>